<evidence type="ECO:0000259" key="6">
    <source>
        <dbReference type="PROSITE" id="PS51352"/>
    </source>
</evidence>
<dbReference type="CDD" id="cd02966">
    <property type="entry name" value="TlpA_like_family"/>
    <property type="match status" value="1"/>
</dbReference>
<gene>
    <name evidence="7" type="primary">resA_11</name>
    <name evidence="7" type="ORF">Enr13x_69770</name>
</gene>
<dbReference type="Gene3D" id="3.40.30.10">
    <property type="entry name" value="Glutaredoxin"/>
    <property type="match status" value="1"/>
</dbReference>
<dbReference type="InterPro" id="IPR000866">
    <property type="entry name" value="AhpC/TSA"/>
</dbReference>
<name>A0A518I1W5_9BACT</name>
<feature type="region of interest" description="Disordered" evidence="5">
    <location>
        <begin position="403"/>
        <end position="447"/>
    </location>
</feature>
<dbReference type="PROSITE" id="PS51352">
    <property type="entry name" value="THIOREDOXIN_2"/>
    <property type="match status" value="1"/>
</dbReference>
<dbReference type="EMBL" id="CP037423">
    <property type="protein sequence ID" value="QDV47068.1"/>
    <property type="molecule type" value="Genomic_DNA"/>
</dbReference>
<dbReference type="GO" id="GO:0030313">
    <property type="term" value="C:cell envelope"/>
    <property type="evidence" value="ECO:0007669"/>
    <property type="project" value="UniProtKB-SubCell"/>
</dbReference>
<feature type="compositionally biased region" description="Basic and acidic residues" evidence="5">
    <location>
        <begin position="403"/>
        <end position="412"/>
    </location>
</feature>
<evidence type="ECO:0000256" key="5">
    <source>
        <dbReference type="SAM" id="MobiDB-lite"/>
    </source>
</evidence>
<dbReference type="InterPro" id="IPR036249">
    <property type="entry name" value="Thioredoxin-like_sf"/>
</dbReference>
<feature type="domain" description="Thioredoxin" evidence="6">
    <location>
        <begin position="255"/>
        <end position="403"/>
    </location>
</feature>
<dbReference type="KEGG" id="snep:Enr13x_69770"/>
<dbReference type="SUPFAM" id="SSF52833">
    <property type="entry name" value="Thioredoxin-like"/>
    <property type="match status" value="1"/>
</dbReference>
<feature type="compositionally biased region" description="Acidic residues" evidence="5">
    <location>
        <begin position="428"/>
        <end position="447"/>
    </location>
</feature>
<dbReference type="InterPro" id="IPR013766">
    <property type="entry name" value="Thioredoxin_domain"/>
</dbReference>
<accession>A0A518I1W5</accession>
<dbReference type="AlphaFoldDB" id="A0A518I1W5"/>
<evidence type="ECO:0000256" key="3">
    <source>
        <dbReference type="ARBA" id="ARBA00023157"/>
    </source>
</evidence>
<dbReference type="GO" id="GO:0016209">
    <property type="term" value="F:antioxidant activity"/>
    <property type="evidence" value="ECO:0007669"/>
    <property type="project" value="InterPro"/>
</dbReference>
<evidence type="ECO:0000256" key="1">
    <source>
        <dbReference type="ARBA" id="ARBA00004196"/>
    </source>
</evidence>
<keyword evidence="2" id="KW-0201">Cytochrome c-type biogenesis</keyword>
<dbReference type="OrthoDB" id="252709at2"/>
<organism evidence="7 8">
    <name type="scientific">Stieleria neptunia</name>
    <dbReference type="NCBI Taxonomy" id="2527979"/>
    <lineage>
        <taxon>Bacteria</taxon>
        <taxon>Pseudomonadati</taxon>
        <taxon>Planctomycetota</taxon>
        <taxon>Planctomycetia</taxon>
        <taxon>Pirellulales</taxon>
        <taxon>Pirellulaceae</taxon>
        <taxon>Stieleria</taxon>
    </lineage>
</organism>
<dbReference type="Pfam" id="PF00578">
    <property type="entry name" value="AhpC-TSA"/>
    <property type="match status" value="1"/>
</dbReference>
<dbReference type="InterPro" id="IPR050553">
    <property type="entry name" value="Thioredoxin_ResA/DsbE_sf"/>
</dbReference>
<evidence type="ECO:0000256" key="4">
    <source>
        <dbReference type="ARBA" id="ARBA00023284"/>
    </source>
</evidence>
<dbReference type="Proteomes" id="UP000319004">
    <property type="component" value="Chromosome"/>
</dbReference>
<comment type="subcellular location">
    <subcellularLocation>
        <location evidence="1">Cell envelope</location>
    </subcellularLocation>
</comment>
<protein>
    <submittedName>
        <fullName evidence="7">Thiol-disulfide oxidoreductase ResA</fullName>
    </submittedName>
</protein>
<proteinExistence type="predicted"/>
<evidence type="ECO:0000256" key="2">
    <source>
        <dbReference type="ARBA" id="ARBA00022748"/>
    </source>
</evidence>
<dbReference type="PANTHER" id="PTHR42852:SF6">
    <property type="entry name" value="THIOL:DISULFIDE INTERCHANGE PROTEIN DSBE"/>
    <property type="match status" value="1"/>
</dbReference>
<evidence type="ECO:0000313" key="8">
    <source>
        <dbReference type="Proteomes" id="UP000319004"/>
    </source>
</evidence>
<keyword evidence="3" id="KW-1015">Disulfide bond</keyword>
<dbReference type="GO" id="GO:0016491">
    <property type="term" value="F:oxidoreductase activity"/>
    <property type="evidence" value="ECO:0007669"/>
    <property type="project" value="InterPro"/>
</dbReference>
<sequence length="447" mass="49868">MSSSHGPRLAVVVPALLCCSVLFCCGESDVQAQTLKIDFLSSGVSRKIGGYRPIRSQMDQEADIVEAAPEDLQAARYGFFEVGDQKWAYILDEPEEGDSKLYIDTNGDGDLTNDPEAEWKSSKQGEYTMYSGSGEIDLGDDKIGTINFFRFDPNDERRQSLKDTILFYTDFGYEYTFELDGQEFSTFVSGSPSQSTRFPVDRDGNGKISRRFETASVGKPFNFTGTTYVFELKDGALSLEEAAEELEQMQMPPDLTIGKQALTFTATTMDGDEINFPDSYAGKIVMLDFWATWCGPCIGEIPHMKKAYANWHENGFDILGISFDRADMEEKILAFLEKNEQPWPQIYEGKMWDTTLGNMHDVSGIPFVLLVDGDSGEILATARQLRGPGLSDFIKAQLEQKFDIELEDKPDPADEEEASKEASKEAEDKEAEDEDSEDKDGAGESEE</sequence>
<reference evidence="7 8" key="1">
    <citation type="submission" date="2019-03" db="EMBL/GenBank/DDBJ databases">
        <title>Deep-cultivation of Planctomycetes and their phenomic and genomic characterization uncovers novel biology.</title>
        <authorList>
            <person name="Wiegand S."/>
            <person name="Jogler M."/>
            <person name="Boedeker C."/>
            <person name="Pinto D."/>
            <person name="Vollmers J."/>
            <person name="Rivas-Marin E."/>
            <person name="Kohn T."/>
            <person name="Peeters S.H."/>
            <person name="Heuer A."/>
            <person name="Rast P."/>
            <person name="Oberbeckmann S."/>
            <person name="Bunk B."/>
            <person name="Jeske O."/>
            <person name="Meyerdierks A."/>
            <person name="Storesund J.E."/>
            <person name="Kallscheuer N."/>
            <person name="Luecker S."/>
            <person name="Lage O.M."/>
            <person name="Pohl T."/>
            <person name="Merkel B.J."/>
            <person name="Hornburger P."/>
            <person name="Mueller R.-W."/>
            <person name="Bruemmer F."/>
            <person name="Labrenz M."/>
            <person name="Spormann A.M."/>
            <person name="Op den Camp H."/>
            <person name="Overmann J."/>
            <person name="Amann R."/>
            <person name="Jetten M.S.M."/>
            <person name="Mascher T."/>
            <person name="Medema M.H."/>
            <person name="Devos D.P."/>
            <person name="Kaster A.-K."/>
            <person name="Ovreas L."/>
            <person name="Rohde M."/>
            <person name="Galperin M.Y."/>
            <person name="Jogler C."/>
        </authorList>
    </citation>
    <scope>NUCLEOTIDE SEQUENCE [LARGE SCALE GENOMIC DNA]</scope>
    <source>
        <strain evidence="7 8">Enr13</strain>
    </source>
</reference>
<keyword evidence="4" id="KW-0676">Redox-active center</keyword>
<keyword evidence="8" id="KW-1185">Reference proteome</keyword>
<dbReference type="PANTHER" id="PTHR42852">
    <property type="entry name" value="THIOL:DISULFIDE INTERCHANGE PROTEIN DSBE"/>
    <property type="match status" value="1"/>
</dbReference>
<evidence type="ECO:0000313" key="7">
    <source>
        <dbReference type="EMBL" id="QDV47068.1"/>
    </source>
</evidence>
<dbReference type="GO" id="GO:0017004">
    <property type="term" value="P:cytochrome complex assembly"/>
    <property type="evidence" value="ECO:0007669"/>
    <property type="project" value="UniProtKB-KW"/>
</dbReference>